<organism evidence="2 3">
    <name type="scientific">Mycobacterium lehmannii</name>
    <dbReference type="NCBI Taxonomy" id="2048550"/>
    <lineage>
        <taxon>Bacteria</taxon>
        <taxon>Bacillati</taxon>
        <taxon>Actinomycetota</taxon>
        <taxon>Actinomycetes</taxon>
        <taxon>Mycobacteriales</taxon>
        <taxon>Mycobacteriaceae</taxon>
        <taxon>Mycobacterium</taxon>
    </lineage>
</organism>
<feature type="compositionally biased region" description="Polar residues" evidence="1">
    <location>
        <begin position="289"/>
        <end position="315"/>
    </location>
</feature>
<protein>
    <submittedName>
        <fullName evidence="2">Uncharacterized protein</fullName>
    </submittedName>
</protein>
<accession>A0A101A3H5</accession>
<dbReference type="Proteomes" id="UP000053707">
    <property type="component" value="Unassembled WGS sequence"/>
</dbReference>
<evidence type="ECO:0000313" key="3">
    <source>
        <dbReference type="Proteomes" id="UP000053707"/>
    </source>
</evidence>
<feature type="compositionally biased region" description="Low complexity" evidence="1">
    <location>
        <begin position="256"/>
        <end position="277"/>
    </location>
</feature>
<feature type="compositionally biased region" description="Gly residues" evidence="1">
    <location>
        <begin position="216"/>
        <end position="231"/>
    </location>
</feature>
<keyword evidence="3" id="KW-1185">Reference proteome</keyword>
<dbReference type="EMBL" id="LQIR01000034">
    <property type="protein sequence ID" value="KUI12355.1"/>
    <property type="molecule type" value="Genomic_DNA"/>
</dbReference>
<gene>
    <name evidence="2" type="ORF">AU192_20045</name>
</gene>
<proteinExistence type="predicted"/>
<feature type="compositionally biased region" description="Low complexity" evidence="1">
    <location>
        <begin position="154"/>
        <end position="173"/>
    </location>
</feature>
<dbReference type="NCBIfam" id="NF038175">
    <property type="entry name" value="IniB_NTERM"/>
    <property type="match status" value="1"/>
</dbReference>
<name>A0A101A3H5_9MYCO</name>
<dbReference type="RefSeq" id="WP_064398491.1">
    <property type="nucleotide sequence ID" value="NZ_LQIR01000034.1"/>
</dbReference>
<feature type="region of interest" description="Disordered" evidence="1">
    <location>
        <begin position="151"/>
        <end position="231"/>
    </location>
</feature>
<dbReference type="InterPro" id="IPR049709">
    <property type="entry name" value="IniB-like_N"/>
</dbReference>
<evidence type="ECO:0000256" key="1">
    <source>
        <dbReference type="SAM" id="MobiDB-lite"/>
    </source>
</evidence>
<reference evidence="2 3" key="1">
    <citation type="submission" date="2016-01" db="EMBL/GenBank/DDBJ databases">
        <authorList>
            <consortium name="TB Trials Study Group"/>
            <person name="Sutton G."/>
            <person name="Brinkac L."/>
            <person name="Sanka R."/>
            <person name="Adams M."/>
            <person name="Lau E.L."/>
            <person name="Macaden R."/>
            <person name="Grewal H.M.S."/>
        </authorList>
    </citation>
    <scope>NUCLEOTIDE SEQUENCE [LARGE SCALE GENOMIC DNA]</scope>
    <source>
        <strain evidence="2 3">IS-1744</strain>
    </source>
</reference>
<comment type="caution">
    <text evidence="2">The sequence shown here is derived from an EMBL/GenBank/DDBJ whole genome shotgun (WGS) entry which is preliminary data.</text>
</comment>
<sequence length="331" mass="32944">MNVIDWILNLFRDEVSAQAFVDDPERAMCGAGVQNASAAQLQHAAAAVAPAAVVHGGGDPVVGLQQAVAQTHGIAFAPQRQTEVLSNNDTLSHNDTRFLSPETNTVNHAGEDQQQGIGNFGLEFGDITFGDKTTNTATDGGVVNTGTAGDIDATNVEGDGNVVGDDNENVNTGDIEDSNVNIGEDNEIDDSGDQTAGGDIISDNEGPVINDVDMSGGSGGSASGGDGGGGLIGVGNDGGNATGGAGGSGGGIVINDNDTTTTNVDGNQTNVGDIDGSVSGGISGGSSIEDNSVDNSIDNSVDNSGQDNSTDNSGQVNTDVDVDTTVDTGLF</sequence>
<feature type="compositionally biased region" description="Low complexity" evidence="1">
    <location>
        <begin position="316"/>
        <end position="331"/>
    </location>
</feature>
<dbReference type="AlphaFoldDB" id="A0A101A3H5"/>
<evidence type="ECO:0000313" key="2">
    <source>
        <dbReference type="EMBL" id="KUI12355.1"/>
    </source>
</evidence>
<feature type="region of interest" description="Disordered" evidence="1">
    <location>
        <begin position="256"/>
        <end position="331"/>
    </location>
</feature>